<dbReference type="PANTHER" id="PTHR30537">
    <property type="entry name" value="HTH-TYPE TRANSCRIPTIONAL REGULATOR"/>
    <property type="match status" value="1"/>
</dbReference>
<evidence type="ECO:0000256" key="1">
    <source>
        <dbReference type="ARBA" id="ARBA00009437"/>
    </source>
</evidence>
<keyword evidence="4" id="KW-0804">Transcription</keyword>
<dbReference type="SUPFAM" id="SSF53850">
    <property type="entry name" value="Periplasmic binding protein-like II"/>
    <property type="match status" value="1"/>
</dbReference>
<dbReference type="AlphaFoldDB" id="A0A917CED8"/>
<organism evidence="6 7">
    <name type="scientific">Azorhizobium oxalatiphilum</name>
    <dbReference type="NCBI Taxonomy" id="980631"/>
    <lineage>
        <taxon>Bacteria</taxon>
        <taxon>Pseudomonadati</taxon>
        <taxon>Pseudomonadota</taxon>
        <taxon>Alphaproteobacteria</taxon>
        <taxon>Hyphomicrobiales</taxon>
        <taxon>Xanthobacteraceae</taxon>
        <taxon>Azorhizobium</taxon>
    </lineage>
</organism>
<dbReference type="PANTHER" id="PTHR30537:SF79">
    <property type="entry name" value="TRANSCRIPTIONAL REGULATOR-RELATED"/>
    <property type="match status" value="1"/>
</dbReference>
<dbReference type="Pfam" id="PF03466">
    <property type="entry name" value="LysR_substrate"/>
    <property type="match status" value="1"/>
</dbReference>
<keyword evidence="3" id="KW-0238">DNA-binding</keyword>
<keyword evidence="2" id="KW-0805">Transcription regulation</keyword>
<gene>
    <name evidence="6" type="ORF">GCM10007301_48360</name>
</gene>
<dbReference type="Pfam" id="PF00126">
    <property type="entry name" value="HTH_1"/>
    <property type="match status" value="1"/>
</dbReference>
<dbReference type="PROSITE" id="PS50931">
    <property type="entry name" value="HTH_LYSR"/>
    <property type="match status" value="1"/>
</dbReference>
<accession>A0A917CED8</accession>
<dbReference type="EMBL" id="BMCT01000009">
    <property type="protein sequence ID" value="GGF82578.1"/>
    <property type="molecule type" value="Genomic_DNA"/>
</dbReference>
<evidence type="ECO:0000313" key="6">
    <source>
        <dbReference type="EMBL" id="GGF82578.1"/>
    </source>
</evidence>
<evidence type="ECO:0000256" key="2">
    <source>
        <dbReference type="ARBA" id="ARBA00023015"/>
    </source>
</evidence>
<reference evidence="6" key="2">
    <citation type="submission" date="2020-09" db="EMBL/GenBank/DDBJ databases">
        <authorList>
            <person name="Sun Q."/>
            <person name="Sedlacek I."/>
        </authorList>
    </citation>
    <scope>NUCLEOTIDE SEQUENCE</scope>
    <source>
        <strain evidence="6">CCM 7897</strain>
    </source>
</reference>
<protein>
    <submittedName>
        <fullName evidence="6">LysR family transcriptional regulator</fullName>
    </submittedName>
</protein>
<dbReference type="GO" id="GO:0006351">
    <property type="term" value="P:DNA-templated transcription"/>
    <property type="evidence" value="ECO:0007669"/>
    <property type="project" value="TreeGrafter"/>
</dbReference>
<evidence type="ECO:0000256" key="3">
    <source>
        <dbReference type="ARBA" id="ARBA00023125"/>
    </source>
</evidence>
<evidence type="ECO:0000256" key="4">
    <source>
        <dbReference type="ARBA" id="ARBA00023163"/>
    </source>
</evidence>
<evidence type="ECO:0000259" key="5">
    <source>
        <dbReference type="PROSITE" id="PS50931"/>
    </source>
</evidence>
<dbReference type="InterPro" id="IPR058163">
    <property type="entry name" value="LysR-type_TF_proteobact-type"/>
</dbReference>
<comment type="caution">
    <text evidence="6">The sequence shown here is derived from an EMBL/GenBank/DDBJ whole genome shotgun (WGS) entry which is preliminary data.</text>
</comment>
<dbReference type="Gene3D" id="3.40.190.10">
    <property type="entry name" value="Periplasmic binding protein-like II"/>
    <property type="match status" value="2"/>
</dbReference>
<dbReference type="InterPro" id="IPR036390">
    <property type="entry name" value="WH_DNA-bd_sf"/>
</dbReference>
<dbReference type="SUPFAM" id="SSF46785">
    <property type="entry name" value="Winged helix' DNA-binding domain"/>
    <property type="match status" value="1"/>
</dbReference>
<dbReference type="Gene3D" id="1.10.10.10">
    <property type="entry name" value="Winged helix-like DNA-binding domain superfamily/Winged helix DNA-binding domain"/>
    <property type="match status" value="1"/>
</dbReference>
<feature type="domain" description="HTH lysR-type" evidence="5">
    <location>
        <begin position="9"/>
        <end position="66"/>
    </location>
</feature>
<evidence type="ECO:0000313" key="7">
    <source>
        <dbReference type="Proteomes" id="UP000606044"/>
    </source>
</evidence>
<keyword evidence="7" id="KW-1185">Reference proteome</keyword>
<proteinExistence type="inferred from homology"/>
<sequence length="302" mass="32971">MSAPYRALPSLQTLRCFEAAARLGSFSLAAEEICITHSAVSHQIRTLEEAIGQPLFTRRGNRMALTVTGRTLAAETRRALDYLSQAYAVAHADQVQRPEMLNLAVQTGIAEHWLLPRLNALKQVLGDVGLRITSLADLSEKCPEDTDLALVYGAGDVEGMVPEKMGSEIIYPVCSPDFLARHAGLTPEGMPDVPLLLHSQVTWNLWLEKAGLPITYPAHSTLLDDVALTVRGALLGQGIAMARSLLAQDYLARGELVRLFDLSVPAIFNYHIAWRTKLLRERFAAVHDWIAGELAASGIGTI</sequence>
<name>A0A917CED8_9HYPH</name>
<dbReference type="RefSeq" id="WP_188583450.1">
    <property type="nucleotide sequence ID" value="NZ_BMCT01000009.1"/>
</dbReference>
<dbReference type="InterPro" id="IPR000847">
    <property type="entry name" value="LysR_HTH_N"/>
</dbReference>
<dbReference type="InterPro" id="IPR005119">
    <property type="entry name" value="LysR_subst-bd"/>
</dbReference>
<comment type="similarity">
    <text evidence="1">Belongs to the LysR transcriptional regulatory family.</text>
</comment>
<dbReference type="GO" id="GO:0003700">
    <property type="term" value="F:DNA-binding transcription factor activity"/>
    <property type="evidence" value="ECO:0007669"/>
    <property type="project" value="InterPro"/>
</dbReference>
<dbReference type="PRINTS" id="PR00039">
    <property type="entry name" value="HTHLYSR"/>
</dbReference>
<dbReference type="Proteomes" id="UP000606044">
    <property type="component" value="Unassembled WGS sequence"/>
</dbReference>
<dbReference type="InterPro" id="IPR036388">
    <property type="entry name" value="WH-like_DNA-bd_sf"/>
</dbReference>
<dbReference type="GO" id="GO:0043565">
    <property type="term" value="F:sequence-specific DNA binding"/>
    <property type="evidence" value="ECO:0007669"/>
    <property type="project" value="TreeGrafter"/>
</dbReference>
<reference evidence="6" key="1">
    <citation type="journal article" date="2014" name="Int. J. Syst. Evol. Microbiol.">
        <title>Complete genome sequence of Corynebacterium casei LMG S-19264T (=DSM 44701T), isolated from a smear-ripened cheese.</title>
        <authorList>
            <consortium name="US DOE Joint Genome Institute (JGI-PGF)"/>
            <person name="Walter F."/>
            <person name="Albersmeier A."/>
            <person name="Kalinowski J."/>
            <person name="Ruckert C."/>
        </authorList>
    </citation>
    <scope>NUCLEOTIDE SEQUENCE</scope>
    <source>
        <strain evidence="6">CCM 7897</strain>
    </source>
</reference>